<reference evidence="1 2" key="1">
    <citation type="journal article" date="2014" name="Genome Announc.">
        <title>Draft Genome Sequence of Amycolatopsis lurida NRRL 2430, Producer of the Glycopeptide Family Antibiotic Ristocetin.</title>
        <authorList>
            <person name="Kwun M.J."/>
            <person name="Hong H.J."/>
        </authorList>
    </citation>
    <scope>NUCLEOTIDE SEQUENCE [LARGE SCALE GENOMIC DNA]</scope>
    <source>
        <strain evidence="1 2">NRRL 2430</strain>
    </source>
</reference>
<evidence type="ECO:0000313" key="1">
    <source>
        <dbReference type="EMBL" id="KFU80312.1"/>
    </source>
</evidence>
<sequence length="173" mass="18711">MRVALSVARAAERHSRLAPGDWPAVAVGMLVEGNEDPEVAELAGASRQVSGWDTEPLVSALCERYGVPSPGPEDSTDLLARLMADDLRVRPASVTAPMIRLLARLAPPDFESDLACRCYAMEEYLNCGCAQIDFGFEAELRRLPSLRLSDSVVQALARPLRSTLPTARPPCGH</sequence>
<gene>
    <name evidence="1" type="ORF">BB31_15930</name>
</gene>
<proteinExistence type="predicted"/>
<evidence type="ECO:0000313" key="2">
    <source>
        <dbReference type="Proteomes" id="UP000256220"/>
    </source>
</evidence>
<accession>A0A2P2FUC3</accession>
<dbReference type="EMBL" id="JFBM01000012">
    <property type="protein sequence ID" value="KFU80312.1"/>
    <property type="molecule type" value="Genomic_DNA"/>
</dbReference>
<comment type="caution">
    <text evidence="1">The sequence shown here is derived from an EMBL/GenBank/DDBJ whole genome shotgun (WGS) entry which is preliminary data.</text>
</comment>
<dbReference type="AlphaFoldDB" id="A0A2P2FUC3"/>
<organism evidence="1 2">
    <name type="scientific">Amycolatopsis lurida NRRL 2430</name>
    <dbReference type="NCBI Taxonomy" id="1460371"/>
    <lineage>
        <taxon>Bacteria</taxon>
        <taxon>Bacillati</taxon>
        <taxon>Actinomycetota</taxon>
        <taxon>Actinomycetes</taxon>
        <taxon>Pseudonocardiales</taxon>
        <taxon>Pseudonocardiaceae</taxon>
        <taxon>Amycolatopsis</taxon>
    </lineage>
</organism>
<dbReference type="Proteomes" id="UP000256220">
    <property type="component" value="Unassembled WGS sequence"/>
</dbReference>
<name>A0A2P2FUC3_AMYLU</name>
<keyword evidence="2" id="KW-1185">Reference proteome</keyword>
<protein>
    <submittedName>
        <fullName evidence="1">Uncharacterized protein</fullName>
    </submittedName>
</protein>